<keyword evidence="3 8" id="KW-0808">Transferase</keyword>
<comment type="function">
    <text evidence="8">Catalyzes the phosphorylation of the 3'-hydroxyl group of dephosphocoenzyme A to form coenzyme A.</text>
</comment>
<keyword evidence="5 8" id="KW-0418">Kinase</keyword>
<dbReference type="HAMAP" id="MF_00376">
    <property type="entry name" value="Dephospho_CoA_kinase"/>
    <property type="match status" value="1"/>
</dbReference>
<comment type="catalytic activity">
    <reaction evidence="8">
        <text>3'-dephospho-CoA + ATP = ADP + CoA + H(+)</text>
        <dbReference type="Rhea" id="RHEA:18245"/>
        <dbReference type="ChEBI" id="CHEBI:15378"/>
        <dbReference type="ChEBI" id="CHEBI:30616"/>
        <dbReference type="ChEBI" id="CHEBI:57287"/>
        <dbReference type="ChEBI" id="CHEBI:57328"/>
        <dbReference type="ChEBI" id="CHEBI:456216"/>
        <dbReference type="EC" id="2.7.1.24"/>
    </reaction>
</comment>
<reference evidence="10 11" key="1">
    <citation type="submission" date="2017-05" db="EMBL/GenBank/DDBJ databases">
        <title>The Genome Sequence of Enterococcus faecium 7H8_DIV0219.</title>
        <authorList>
            <consortium name="The Broad Institute Genomics Platform"/>
            <consortium name="The Broad Institute Genomic Center for Infectious Diseases"/>
            <person name="Earl A."/>
            <person name="Manson A."/>
            <person name="Schwartman J."/>
            <person name="Gilmore M."/>
            <person name="Abouelleil A."/>
            <person name="Cao P."/>
            <person name="Chapman S."/>
            <person name="Cusick C."/>
            <person name="Shea T."/>
            <person name="Young S."/>
            <person name="Neafsey D."/>
            <person name="Nusbaum C."/>
            <person name="Birren B."/>
        </authorList>
    </citation>
    <scope>NUCLEOTIDE SEQUENCE [LARGE SCALE GENOMIC DNA]</scope>
    <source>
        <strain evidence="10 11">7H8_DIV0219</strain>
    </source>
</reference>
<evidence type="ECO:0000256" key="9">
    <source>
        <dbReference type="NCBIfam" id="TIGR00152"/>
    </source>
</evidence>
<evidence type="ECO:0000256" key="3">
    <source>
        <dbReference type="ARBA" id="ARBA00022679"/>
    </source>
</evidence>
<protein>
    <recommendedName>
        <fullName evidence="8 9">Dephospho-CoA kinase</fullName>
        <ecNumber evidence="8 9">2.7.1.24</ecNumber>
    </recommendedName>
    <alternativeName>
        <fullName evidence="8">Dephosphocoenzyme A kinase</fullName>
    </alternativeName>
</protein>
<dbReference type="Gene3D" id="3.40.50.300">
    <property type="entry name" value="P-loop containing nucleotide triphosphate hydrolases"/>
    <property type="match status" value="1"/>
</dbReference>
<dbReference type="NCBIfam" id="TIGR00152">
    <property type="entry name" value="dephospho-CoA kinase"/>
    <property type="match status" value="1"/>
</dbReference>
<comment type="subcellular location">
    <subcellularLocation>
        <location evidence="8">Cytoplasm</location>
    </subcellularLocation>
</comment>
<proteinExistence type="inferred from homology"/>
<dbReference type="PROSITE" id="PS51219">
    <property type="entry name" value="DPCK"/>
    <property type="match status" value="1"/>
</dbReference>
<dbReference type="CDD" id="cd02022">
    <property type="entry name" value="DPCK"/>
    <property type="match status" value="1"/>
</dbReference>
<dbReference type="PANTHER" id="PTHR10695">
    <property type="entry name" value="DEPHOSPHO-COA KINASE-RELATED"/>
    <property type="match status" value="1"/>
</dbReference>
<dbReference type="GO" id="GO:0005737">
    <property type="term" value="C:cytoplasm"/>
    <property type="evidence" value="ECO:0007669"/>
    <property type="project" value="UniProtKB-SubCell"/>
</dbReference>
<dbReference type="GO" id="GO:0004140">
    <property type="term" value="F:dephospho-CoA kinase activity"/>
    <property type="evidence" value="ECO:0007669"/>
    <property type="project" value="UniProtKB-UniRule"/>
</dbReference>
<dbReference type="SUPFAM" id="SSF52540">
    <property type="entry name" value="P-loop containing nucleoside triphosphate hydrolases"/>
    <property type="match status" value="1"/>
</dbReference>
<evidence type="ECO:0000256" key="7">
    <source>
        <dbReference type="ARBA" id="ARBA00022993"/>
    </source>
</evidence>
<evidence type="ECO:0000313" key="11">
    <source>
        <dbReference type="Proteomes" id="UP000194885"/>
    </source>
</evidence>
<dbReference type="GO" id="GO:0015937">
    <property type="term" value="P:coenzyme A biosynthetic process"/>
    <property type="evidence" value="ECO:0007669"/>
    <property type="project" value="UniProtKB-UniRule"/>
</dbReference>
<keyword evidence="4 8" id="KW-0547">Nucleotide-binding</keyword>
<keyword evidence="6 8" id="KW-0067">ATP-binding</keyword>
<dbReference type="UniPathway" id="UPA00241">
    <property type="reaction ID" value="UER00356"/>
</dbReference>
<sequence>MSELSKAENRKVGFVLGLTGGIATGKSTAAKVFQSHGFPLIDGDMIARETVEPGTLALRKVVSVFGQEILQSDGQLDRGKLGMIVFPSKEKRQKLDQLLDPFIRKAIKDQIASLSSKHPLVIVDIPLLYEGHYDHYMDAVAVVYTTPDIQLRRLMKRNQLTLEQAQQRISSQLPIEEKKQRADILFDNNGTKEELVEQIENWLLANRFL</sequence>
<feature type="binding site" evidence="8">
    <location>
        <begin position="23"/>
        <end position="28"/>
    </location>
    <ligand>
        <name>ATP</name>
        <dbReference type="ChEBI" id="CHEBI:30616"/>
    </ligand>
</feature>
<dbReference type="Proteomes" id="UP000194885">
    <property type="component" value="Unassembled WGS sequence"/>
</dbReference>
<dbReference type="InterPro" id="IPR001977">
    <property type="entry name" value="Depp_CoAkinase"/>
</dbReference>
<comment type="pathway">
    <text evidence="8">Cofactor biosynthesis; coenzyme A biosynthesis; CoA from (R)-pantothenate: step 5/5.</text>
</comment>
<dbReference type="PANTHER" id="PTHR10695:SF46">
    <property type="entry name" value="BIFUNCTIONAL COENZYME A SYNTHASE-RELATED"/>
    <property type="match status" value="1"/>
</dbReference>
<dbReference type="FunFam" id="3.40.50.300:FF:000991">
    <property type="entry name" value="Dephospho-CoA kinase"/>
    <property type="match status" value="1"/>
</dbReference>
<dbReference type="AlphaFoldDB" id="A0A242BH13"/>
<gene>
    <name evidence="8" type="primary">coaE</name>
    <name evidence="10" type="ORF">A5810_001032</name>
</gene>
<comment type="similarity">
    <text evidence="1 8">Belongs to the CoaE family.</text>
</comment>
<dbReference type="Pfam" id="PF01121">
    <property type="entry name" value="CoaE"/>
    <property type="match status" value="1"/>
</dbReference>
<evidence type="ECO:0000313" key="10">
    <source>
        <dbReference type="EMBL" id="OTN94787.1"/>
    </source>
</evidence>
<dbReference type="EMBL" id="NGKW01000002">
    <property type="protein sequence ID" value="OTN94787.1"/>
    <property type="molecule type" value="Genomic_DNA"/>
</dbReference>
<name>A0A242BH13_ENTFC</name>
<keyword evidence="2 8" id="KW-0963">Cytoplasm</keyword>
<dbReference type="RefSeq" id="WP_086323188.1">
    <property type="nucleotide sequence ID" value="NZ_JABTDD010000001.1"/>
</dbReference>
<evidence type="ECO:0000256" key="1">
    <source>
        <dbReference type="ARBA" id="ARBA00009018"/>
    </source>
</evidence>
<accession>A0A242BH13</accession>
<evidence type="ECO:0000256" key="6">
    <source>
        <dbReference type="ARBA" id="ARBA00022840"/>
    </source>
</evidence>
<dbReference type="GO" id="GO:0005524">
    <property type="term" value="F:ATP binding"/>
    <property type="evidence" value="ECO:0007669"/>
    <property type="project" value="UniProtKB-UniRule"/>
</dbReference>
<evidence type="ECO:0000256" key="8">
    <source>
        <dbReference type="HAMAP-Rule" id="MF_00376"/>
    </source>
</evidence>
<dbReference type="EC" id="2.7.1.24" evidence="8 9"/>
<evidence type="ECO:0000256" key="4">
    <source>
        <dbReference type="ARBA" id="ARBA00022741"/>
    </source>
</evidence>
<comment type="caution">
    <text evidence="10">The sequence shown here is derived from an EMBL/GenBank/DDBJ whole genome shotgun (WGS) entry which is preliminary data.</text>
</comment>
<evidence type="ECO:0000256" key="2">
    <source>
        <dbReference type="ARBA" id="ARBA00022490"/>
    </source>
</evidence>
<keyword evidence="7 8" id="KW-0173">Coenzyme A biosynthesis</keyword>
<dbReference type="InterPro" id="IPR027417">
    <property type="entry name" value="P-loop_NTPase"/>
</dbReference>
<evidence type="ECO:0000256" key="5">
    <source>
        <dbReference type="ARBA" id="ARBA00022777"/>
    </source>
</evidence>
<organism evidence="10 11">
    <name type="scientific">Enterococcus faecium</name>
    <name type="common">Streptococcus faecium</name>
    <dbReference type="NCBI Taxonomy" id="1352"/>
    <lineage>
        <taxon>Bacteria</taxon>
        <taxon>Bacillati</taxon>
        <taxon>Bacillota</taxon>
        <taxon>Bacilli</taxon>
        <taxon>Lactobacillales</taxon>
        <taxon>Enterococcaceae</taxon>
        <taxon>Enterococcus</taxon>
    </lineage>
</organism>